<reference evidence="2 3" key="1">
    <citation type="submission" date="2024-09" db="EMBL/GenBank/DDBJ databases">
        <authorList>
            <person name="Sun Q."/>
            <person name="Mori K."/>
        </authorList>
    </citation>
    <scope>NUCLEOTIDE SEQUENCE [LARGE SCALE GENOMIC DNA]</scope>
    <source>
        <strain evidence="2 3">KCTC 23076</strain>
    </source>
</reference>
<evidence type="ECO:0000313" key="3">
    <source>
        <dbReference type="Proteomes" id="UP001589896"/>
    </source>
</evidence>
<keyword evidence="1" id="KW-0732">Signal</keyword>
<organism evidence="2 3">
    <name type="scientific">Lysobacter korlensis</name>
    <dbReference type="NCBI Taxonomy" id="553636"/>
    <lineage>
        <taxon>Bacteria</taxon>
        <taxon>Pseudomonadati</taxon>
        <taxon>Pseudomonadota</taxon>
        <taxon>Gammaproteobacteria</taxon>
        <taxon>Lysobacterales</taxon>
        <taxon>Lysobacteraceae</taxon>
        <taxon>Lysobacter</taxon>
    </lineage>
</organism>
<feature type="chain" id="PRO_5045061560" description="Outer membrane protein beta-barrel domain-containing protein" evidence="1">
    <location>
        <begin position="22"/>
        <end position="193"/>
    </location>
</feature>
<sequence>MKYPHALVAMMAAAAPCLASAGDLSHTHVEVGAARLTEDGFGWMLRDTNFDGGYIQGSVALGATGAYGFGGYRAGSGDGPFRGLDQSRMQLGIGYAHGIAPGVEVLGEAGYLRDEIGRYGVNTGRISAGVRGQMGTRTEAWAKAHYTDQTLDSTRYAGELGGLVKLGDTWGVTGGLEIGDLRTEYKLGVRASF</sequence>
<feature type="signal peptide" evidence="1">
    <location>
        <begin position="1"/>
        <end position="21"/>
    </location>
</feature>
<protein>
    <recommendedName>
        <fullName evidence="4">Outer membrane protein beta-barrel domain-containing protein</fullName>
    </recommendedName>
</protein>
<gene>
    <name evidence="2" type="ORF">ACFFGH_02285</name>
</gene>
<evidence type="ECO:0008006" key="4">
    <source>
        <dbReference type="Google" id="ProtNLM"/>
    </source>
</evidence>
<evidence type="ECO:0000256" key="1">
    <source>
        <dbReference type="SAM" id="SignalP"/>
    </source>
</evidence>
<accession>A0ABV6RI74</accession>
<dbReference type="Proteomes" id="UP001589896">
    <property type="component" value="Unassembled WGS sequence"/>
</dbReference>
<proteinExistence type="predicted"/>
<dbReference type="EMBL" id="JBHLTG010000001">
    <property type="protein sequence ID" value="MFC0676682.1"/>
    <property type="molecule type" value="Genomic_DNA"/>
</dbReference>
<name>A0ABV6RI74_9GAMM</name>
<dbReference type="RefSeq" id="WP_386664446.1">
    <property type="nucleotide sequence ID" value="NZ_JBHLTG010000001.1"/>
</dbReference>
<keyword evidence="3" id="KW-1185">Reference proteome</keyword>
<evidence type="ECO:0000313" key="2">
    <source>
        <dbReference type="EMBL" id="MFC0676682.1"/>
    </source>
</evidence>
<comment type="caution">
    <text evidence="2">The sequence shown here is derived from an EMBL/GenBank/DDBJ whole genome shotgun (WGS) entry which is preliminary data.</text>
</comment>